<organism evidence="2 3">
    <name type="scientific">Portunus trituberculatus</name>
    <name type="common">Swimming crab</name>
    <name type="synonym">Neptunus trituberculatus</name>
    <dbReference type="NCBI Taxonomy" id="210409"/>
    <lineage>
        <taxon>Eukaryota</taxon>
        <taxon>Metazoa</taxon>
        <taxon>Ecdysozoa</taxon>
        <taxon>Arthropoda</taxon>
        <taxon>Crustacea</taxon>
        <taxon>Multicrustacea</taxon>
        <taxon>Malacostraca</taxon>
        <taxon>Eumalacostraca</taxon>
        <taxon>Eucarida</taxon>
        <taxon>Decapoda</taxon>
        <taxon>Pleocyemata</taxon>
        <taxon>Brachyura</taxon>
        <taxon>Eubrachyura</taxon>
        <taxon>Portunoidea</taxon>
        <taxon>Portunidae</taxon>
        <taxon>Portuninae</taxon>
        <taxon>Portunus</taxon>
    </lineage>
</organism>
<protein>
    <submittedName>
        <fullName evidence="2">Uncharacterized protein</fullName>
    </submittedName>
</protein>
<sequence>MRTPINPGEASSVAVPSSSLRAEAPSTANTVTFLSLSFGVRESLPASRNHTCDIHIIITPKSPTLT</sequence>
<gene>
    <name evidence="2" type="ORF">E2C01_070425</name>
</gene>
<evidence type="ECO:0000313" key="2">
    <source>
        <dbReference type="EMBL" id="MPC76024.1"/>
    </source>
</evidence>
<dbReference type="Proteomes" id="UP000324222">
    <property type="component" value="Unassembled WGS sequence"/>
</dbReference>
<comment type="caution">
    <text evidence="2">The sequence shown here is derived from an EMBL/GenBank/DDBJ whole genome shotgun (WGS) entry which is preliminary data.</text>
</comment>
<dbReference type="AlphaFoldDB" id="A0A5B7I5D9"/>
<feature type="region of interest" description="Disordered" evidence="1">
    <location>
        <begin position="1"/>
        <end position="21"/>
    </location>
</feature>
<keyword evidence="3" id="KW-1185">Reference proteome</keyword>
<dbReference type="EMBL" id="VSRR010042412">
    <property type="protein sequence ID" value="MPC76024.1"/>
    <property type="molecule type" value="Genomic_DNA"/>
</dbReference>
<name>A0A5B7I5D9_PORTR</name>
<evidence type="ECO:0000313" key="3">
    <source>
        <dbReference type="Proteomes" id="UP000324222"/>
    </source>
</evidence>
<evidence type="ECO:0000256" key="1">
    <source>
        <dbReference type="SAM" id="MobiDB-lite"/>
    </source>
</evidence>
<proteinExistence type="predicted"/>
<reference evidence="2 3" key="1">
    <citation type="submission" date="2019-05" db="EMBL/GenBank/DDBJ databases">
        <title>Another draft genome of Portunus trituberculatus and its Hox gene families provides insights of decapod evolution.</title>
        <authorList>
            <person name="Jeong J.-H."/>
            <person name="Song I."/>
            <person name="Kim S."/>
            <person name="Choi T."/>
            <person name="Kim D."/>
            <person name="Ryu S."/>
            <person name="Kim W."/>
        </authorList>
    </citation>
    <scope>NUCLEOTIDE SEQUENCE [LARGE SCALE GENOMIC DNA]</scope>
    <source>
        <tissue evidence="2">Muscle</tissue>
    </source>
</reference>
<accession>A0A5B7I5D9</accession>